<feature type="transmembrane region" description="Helical" evidence="20">
    <location>
        <begin position="189"/>
        <end position="210"/>
    </location>
</feature>
<evidence type="ECO:0000256" key="14">
    <source>
        <dbReference type="ARBA" id="ARBA00073748"/>
    </source>
</evidence>
<evidence type="ECO:0000256" key="20">
    <source>
        <dbReference type="SAM" id="Phobius"/>
    </source>
</evidence>
<keyword evidence="5 21" id="KW-0732">Signal</keyword>
<dbReference type="CDD" id="cd13408">
    <property type="entry name" value="TNFRSF7"/>
    <property type="match status" value="1"/>
</dbReference>
<dbReference type="PANTHER" id="PTHR47496">
    <property type="entry name" value="CD27"/>
    <property type="match status" value="1"/>
</dbReference>
<comment type="subcellular location">
    <subcellularLocation>
        <location evidence="1">Cell membrane</location>
        <topology evidence="1">Single-pass type I membrane protein</topology>
    </subcellularLocation>
</comment>
<dbReference type="OrthoDB" id="9374769at2759"/>
<feature type="region of interest" description="Disordered" evidence="19">
    <location>
        <begin position="217"/>
        <end position="237"/>
    </location>
</feature>
<evidence type="ECO:0000256" key="21">
    <source>
        <dbReference type="SAM" id="SignalP"/>
    </source>
</evidence>
<reference evidence="24" key="1">
    <citation type="submission" date="2025-08" db="UniProtKB">
        <authorList>
            <consortium name="RefSeq"/>
        </authorList>
    </citation>
    <scope>IDENTIFICATION</scope>
</reference>
<dbReference type="GO" id="GO:0045582">
    <property type="term" value="P:positive regulation of T cell differentiation"/>
    <property type="evidence" value="ECO:0007669"/>
    <property type="project" value="InterPro"/>
</dbReference>
<evidence type="ECO:0000256" key="19">
    <source>
        <dbReference type="SAM" id="MobiDB-lite"/>
    </source>
</evidence>
<dbReference type="RefSeq" id="XP_007935388.1">
    <property type="nucleotide sequence ID" value="XM_007937197.1"/>
</dbReference>
<feature type="signal peptide" evidence="21">
    <location>
        <begin position="1"/>
        <end position="23"/>
    </location>
</feature>
<evidence type="ECO:0000256" key="5">
    <source>
        <dbReference type="ARBA" id="ARBA00022729"/>
    </source>
</evidence>
<keyword evidence="11" id="KW-0325">Glycoprotein</keyword>
<evidence type="ECO:0000256" key="18">
    <source>
        <dbReference type="PROSITE-ProRule" id="PRU00206"/>
    </source>
</evidence>
<gene>
    <name evidence="24" type="primary">CD27</name>
</gene>
<dbReference type="SMART" id="SM00208">
    <property type="entry name" value="TNFR"/>
    <property type="match status" value="2"/>
</dbReference>
<organism evidence="23 24">
    <name type="scientific">Orycteropus afer afer</name>
    <dbReference type="NCBI Taxonomy" id="1230840"/>
    <lineage>
        <taxon>Eukaryota</taxon>
        <taxon>Metazoa</taxon>
        <taxon>Chordata</taxon>
        <taxon>Craniata</taxon>
        <taxon>Vertebrata</taxon>
        <taxon>Euteleostomi</taxon>
        <taxon>Mammalia</taxon>
        <taxon>Eutheria</taxon>
        <taxon>Afrotheria</taxon>
        <taxon>Tubulidentata</taxon>
        <taxon>Orycteropodidae</taxon>
        <taxon>Orycteropus</taxon>
    </lineage>
</organism>
<dbReference type="GO" id="GO:0004888">
    <property type="term" value="F:transmembrane signaling receptor activity"/>
    <property type="evidence" value="ECO:0007669"/>
    <property type="project" value="InterPro"/>
</dbReference>
<evidence type="ECO:0000256" key="2">
    <source>
        <dbReference type="ARBA" id="ARBA00022475"/>
    </source>
</evidence>
<dbReference type="GeneID" id="103193889"/>
<dbReference type="InterPro" id="IPR022328">
    <property type="entry name" value="TNFR_7"/>
</dbReference>
<feature type="repeat" description="TNFR-Cys" evidence="18">
    <location>
        <begin position="63"/>
        <end position="103"/>
    </location>
</feature>
<dbReference type="PROSITE" id="PS50050">
    <property type="entry name" value="TNFR_NGFR_2"/>
    <property type="match status" value="1"/>
</dbReference>
<keyword evidence="8 20" id="KW-0472">Membrane</keyword>
<dbReference type="Gene3D" id="2.10.50.10">
    <property type="entry name" value="Tumor Necrosis Factor Receptor, subunit A, domain 2"/>
    <property type="match status" value="1"/>
</dbReference>
<sequence length="267" mass="29731">MAWLLPCWLWVLGTLVGLSATLGLQCPEKHYQAQGDLCCQMCEPGMYLVKDCDEHGKAAQCEPCVSGVSFSPNHHSRPHCESCRHCNFGLRIRNCTITANAECACPNGWQCRDKECTDCDQLPNSLLTTRLSQAPGPHPQPNSLPYAKRIPEARTIRPVQTLARFMWLPAPALSTHRPPQRPLCSSDCIRIFVVFSGMLLAFILGGVLFLHLQRKHGSNKGESPLEPAEPCTYSCPREEEGSAIPIQEDYRKPEPTTYQGVRVEVMS</sequence>
<feature type="domain" description="TNFR-Cys" evidence="22">
    <location>
        <begin position="63"/>
        <end position="103"/>
    </location>
</feature>
<keyword evidence="6" id="KW-0677">Repeat</keyword>
<evidence type="ECO:0000256" key="4">
    <source>
        <dbReference type="ARBA" id="ARBA00022703"/>
    </source>
</evidence>
<evidence type="ECO:0000256" key="9">
    <source>
        <dbReference type="ARBA" id="ARBA00023157"/>
    </source>
</evidence>
<evidence type="ECO:0000256" key="13">
    <source>
        <dbReference type="ARBA" id="ARBA00065929"/>
    </source>
</evidence>
<evidence type="ECO:0000256" key="12">
    <source>
        <dbReference type="ARBA" id="ARBA00058746"/>
    </source>
</evidence>
<keyword evidence="23" id="KW-1185">Reference proteome</keyword>
<proteinExistence type="predicted"/>
<dbReference type="CTD" id="939"/>
<evidence type="ECO:0000256" key="16">
    <source>
        <dbReference type="ARBA" id="ARBA00080386"/>
    </source>
</evidence>
<evidence type="ECO:0000256" key="11">
    <source>
        <dbReference type="ARBA" id="ARBA00023180"/>
    </source>
</evidence>
<evidence type="ECO:0000256" key="1">
    <source>
        <dbReference type="ARBA" id="ARBA00004251"/>
    </source>
</evidence>
<keyword evidence="3 20" id="KW-0812">Transmembrane</keyword>
<dbReference type="PRINTS" id="PR01960">
    <property type="entry name" value="TNFACTORR7"/>
</dbReference>
<evidence type="ECO:0000256" key="6">
    <source>
        <dbReference type="ARBA" id="ARBA00022737"/>
    </source>
</evidence>
<evidence type="ECO:0000313" key="24">
    <source>
        <dbReference type="RefSeq" id="XP_007935388.1"/>
    </source>
</evidence>
<dbReference type="AlphaFoldDB" id="A0A8B6ZI75"/>
<comment type="function">
    <text evidence="12">Costimulatory immune-checkpoint receptor expressed at the surface of T-cells, NK-cells and B-cells which binds to and is activated by its ligand CD70/CD27L expressed by B-cells. The CD70-CD27 signaling pathway mediates antigen-specific T-cell activation and expansion which in turn provides immune surveillance of B-cells. Mechanistically, CD70 ligation activates the TRAF2-PTPN6 axis that subsequently inhibits LCK phosphorylation to promote phenotypic and transcriptional adaptations of T-cell memory. In addition, activation by CD70 on early progenitor cells provides a negative feedback signal to leukocyte differentiation during immune activation and thus modulates hematopoiesis. Negatively regulates the function of Th2 lymphocytes in the adipose tissue.</text>
</comment>
<accession>A0A8B6ZI75</accession>
<dbReference type="InterPro" id="IPR053126">
    <property type="entry name" value="CD27_receptor"/>
</dbReference>
<keyword evidence="10" id="KW-0675">Receptor</keyword>
<evidence type="ECO:0000256" key="17">
    <source>
        <dbReference type="ARBA" id="ARBA00081747"/>
    </source>
</evidence>
<dbReference type="InterPro" id="IPR001368">
    <property type="entry name" value="TNFR/NGFR_Cys_rich_reg"/>
</dbReference>
<dbReference type="FunFam" id="2.10.50.10:FF:000033">
    <property type="entry name" value="CD27 molecule"/>
    <property type="match status" value="1"/>
</dbReference>
<dbReference type="GO" id="GO:0043066">
    <property type="term" value="P:negative regulation of apoptotic process"/>
    <property type="evidence" value="ECO:0007669"/>
    <property type="project" value="InterPro"/>
</dbReference>
<dbReference type="GO" id="GO:0045579">
    <property type="term" value="P:positive regulation of B cell differentiation"/>
    <property type="evidence" value="ECO:0007669"/>
    <property type="project" value="InterPro"/>
</dbReference>
<dbReference type="GO" id="GO:0009897">
    <property type="term" value="C:external side of plasma membrane"/>
    <property type="evidence" value="ECO:0007669"/>
    <property type="project" value="TreeGrafter"/>
</dbReference>
<keyword evidence="9" id="KW-1015">Disulfide bond</keyword>
<keyword evidence="2" id="KW-1003">Cell membrane</keyword>
<dbReference type="GO" id="GO:0006915">
    <property type="term" value="P:apoptotic process"/>
    <property type="evidence" value="ECO:0007669"/>
    <property type="project" value="UniProtKB-KW"/>
</dbReference>
<keyword evidence="4" id="KW-0053">Apoptosis</keyword>
<name>A0A8B6ZI75_ORYAF</name>
<feature type="chain" id="PRO_5034234499" description="CD27 antigen" evidence="21">
    <location>
        <begin position="24"/>
        <end position="267"/>
    </location>
</feature>
<evidence type="ECO:0000256" key="7">
    <source>
        <dbReference type="ARBA" id="ARBA00022989"/>
    </source>
</evidence>
<comment type="caution">
    <text evidence="18">Lacks conserved residue(s) required for the propagation of feature annotation.</text>
</comment>
<dbReference type="Proteomes" id="UP000694850">
    <property type="component" value="Unplaced"/>
</dbReference>
<protein>
    <recommendedName>
        <fullName evidence="14">CD27 antigen</fullName>
    </recommendedName>
    <alternativeName>
        <fullName evidence="17">CD27L receptor</fullName>
    </alternativeName>
    <alternativeName>
        <fullName evidence="15">T-cell activation antigen CD27</fullName>
    </alternativeName>
    <alternativeName>
        <fullName evidence="16">Tumor necrosis factor receptor superfamily member 7</fullName>
    </alternativeName>
</protein>
<dbReference type="GO" id="GO:0160162">
    <property type="term" value="P:CD27 signaling pathway"/>
    <property type="evidence" value="ECO:0007669"/>
    <property type="project" value="UniProtKB-ARBA"/>
</dbReference>
<evidence type="ECO:0000256" key="8">
    <source>
        <dbReference type="ARBA" id="ARBA00023136"/>
    </source>
</evidence>
<evidence type="ECO:0000256" key="3">
    <source>
        <dbReference type="ARBA" id="ARBA00022692"/>
    </source>
</evidence>
<evidence type="ECO:0000256" key="15">
    <source>
        <dbReference type="ARBA" id="ARBA00076047"/>
    </source>
</evidence>
<evidence type="ECO:0000259" key="22">
    <source>
        <dbReference type="PROSITE" id="PS50050"/>
    </source>
</evidence>
<dbReference type="PANTHER" id="PTHR47496:SF1">
    <property type="entry name" value="CD27 ANTIGEN"/>
    <property type="match status" value="1"/>
</dbReference>
<evidence type="ECO:0000313" key="23">
    <source>
        <dbReference type="Proteomes" id="UP000694850"/>
    </source>
</evidence>
<dbReference type="SUPFAM" id="SSF57586">
    <property type="entry name" value="TNF receptor-like"/>
    <property type="match status" value="2"/>
</dbReference>
<dbReference type="InterPro" id="IPR034000">
    <property type="entry name" value="TNFRSF7_N"/>
</dbReference>
<evidence type="ECO:0000256" key="10">
    <source>
        <dbReference type="ARBA" id="ARBA00023170"/>
    </source>
</evidence>
<keyword evidence="7 20" id="KW-1133">Transmembrane helix</keyword>
<comment type="subunit">
    <text evidence="13">Homodimer. Interacts with SIVA1; may play a role in apoptosis through association with SIVA1. Interacts with TRAF2. Interacts ith PTPN6.</text>
</comment>